<dbReference type="InterPro" id="IPR050767">
    <property type="entry name" value="Sel1_AlgK"/>
</dbReference>
<dbReference type="PROSITE" id="PS51257">
    <property type="entry name" value="PROKAR_LIPOPROTEIN"/>
    <property type="match status" value="1"/>
</dbReference>
<sequence length="427" mass="48460">MISKKILPLCLLAVLTSCTSMPEADPGRGLERKSLYEQHIEGAMAGNISDQIEVGKAYEEGAGVPVDFEQAMAWYKKASAKGDPEAYFHIGQLYERGRGVPVSEEDAREWYYSAAVNRYVPAIRKLIIILEGQENEQLQWIRKGVEAEDPYSYYRYGLILEETDREEALKLFRSADAVEDASGKALIAILSLGGKLNAYSDHEALEILQRAVDDGDPRSQVFLGWLYEFGDSLKKSSEKALELYENAARWNSQLAIFNLSRFYGEGIGVAENTEQSNLFFSQLDNRIYPPSYYDLLDYATRRSNTEQLRVLYRFKASQGDSAAQYELGKLSDREDAFQWFWLAAQEGYVPAMVELSRVYLAPDTSMFDPVEGAAWLMVAENSGFEDEDFTISKIVSDFSEEEKLQVSERFTELFYRDPEVPLRGNIP</sequence>
<dbReference type="InterPro" id="IPR006597">
    <property type="entry name" value="Sel1-like"/>
</dbReference>
<gene>
    <name evidence="2" type="ORF">HNR50_000601</name>
</gene>
<comment type="caution">
    <text evidence="2">The sequence shown here is derived from an EMBL/GenBank/DDBJ whole genome shotgun (WGS) entry which is preliminary data.</text>
</comment>
<dbReference type="PANTHER" id="PTHR11102:SF160">
    <property type="entry name" value="ERAD-ASSOCIATED E3 UBIQUITIN-PROTEIN LIGASE COMPONENT HRD3"/>
    <property type="match status" value="1"/>
</dbReference>
<dbReference type="PANTHER" id="PTHR11102">
    <property type="entry name" value="SEL-1-LIKE PROTEIN"/>
    <property type="match status" value="1"/>
</dbReference>
<dbReference type="SUPFAM" id="SSF81901">
    <property type="entry name" value="HCP-like"/>
    <property type="match status" value="2"/>
</dbReference>
<keyword evidence="3" id="KW-1185">Reference proteome</keyword>
<feature type="signal peptide" evidence="1">
    <location>
        <begin position="1"/>
        <end position="24"/>
    </location>
</feature>
<name>A0A841R8A7_9SPIO</name>
<proteinExistence type="predicted"/>
<evidence type="ECO:0000256" key="1">
    <source>
        <dbReference type="SAM" id="SignalP"/>
    </source>
</evidence>
<feature type="chain" id="PRO_5032277463" description="TPR repeat-containing protein" evidence="1">
    <location>
        <begin position="25"/>
        <end position="427"/>
    </location>
</feature>
<evidence type="ECO:0000313" key="3">
    <source>
        <dbReference type="Proteomes" id="UP000587760"/>
    </source>
</evidence>
<dbReference type="SMART" id="SM00671">
    <property type="entry name" value="SEL1"/>
    <property type="match status" value="5"/>
</dbReference>
<dbReference type="Proteomes" id="UP000587760">
    <property type="component" value="Unassembled WGS sequence"/>
</dbReference>
<dbReference type="InterPro" id="IPR011990">
    <property type="entry name" value="TPR-like_helical_dom_sf"/>
</dbReference>
<accession>A0A841R8A7</accession>
<protein>
    <recommendedName>
        <fullName evidence="4">TPR repeat-containing protein</fullName>
    </recommendedName>
</protein>
<dbReference type="RefSeq" id="WP_184743521.1">
    <property type="nucleotide sequence ID" value="NZ_JACHGJ010000001.1"/>
</dbReference>
<dbReference type="EMBL" id="JACHGJ010000001">
    <property type="protein sequence ID" value="MBB6478968.1"/>
    <property type="molecule type" value="Genomic_DNA"/>
</dbReference>
<reference evidence="2 3" key="1">
    <citation type="submission" date="2020-08" db="EMBL/GenBank/DDBJ databases">
        <title>Genomic Encyclopedia of Type Strains, Phase IV (KMG-IV): sequencing the most valuable type-strain genomes for metagenomic binning, comparative biology and taxonomic classification.</title>
        <authorList>
            <person name="Goeker M."/>
        </authorList>
    </citation>
    <scope>NUCLEOTIDE SEQUENCE [LARGE SCALE GENOMIC DNA]</scope>
    <source>
        <strain evidence="2 3">DSM 2461</strain>
    </source>
</reference>
<keyword evidence="1" id="KW-0732">Signal</keyword>
<dbReference type="Gene3D" id="1.25.40.10">
    <property type="entry name" value="Tetratricopeptide repeat domain"/>
    <property type="match status" value="1"/>
</dbReference>
<dbReference type="AlphaFoldDB" id="A0A841R8A7"/>
<dbReference type="Pfam" id="PF08238">
    <property type="entry name" value="Sel1"/>
    <property type="match status" value="6"/>
</dbReference>
<organism evidence="2 3">
    <name type="scientific">Spirochaeta isovalerica</name>
    <dbReference type="NCBI Taxonomy" id="150"/>
    <lineage>
        <taxon>Bacteria</taxon>
        <taxon>Pseudomonadati</taxon>
        <taxon>Spirochaetota</taxon>
        <taxon>Spirochaetia</taxon>
        <taxon>Spirochaetales</taxon>
        <taxon>Spirochaetaceae</taxon>
        <taxon>Spirochaeta</taxon>
    </lineage>
</organism>
<evidence type="ECO:0000313" key="2">
    <source>
        <dbReference type="EMBL" id="MBB6478968.1"/>
    </source>
</evidence>
<evidence type="ECO:0008006" key="4">
    <source>
        <dbReference type="Google" id="ProtNLM"/>
    </source>
</evidence>